<protein>
    <submittedName>
        <fullName evidence="1">Uncharacterized protein</fullName>
    </submittedName>
</protein>
<evidence type="ECO:0000313" key="2">
    <source>
        <dbReference type="Proteomes" id="UP001208570"/>
    </source>
</evidence>
<dbReference type="EMBL" id="JAODUP010000734">
    <property type="protein sequence ID" value="KAK2144752.1"/>
    <property type="molecule type" value="Genomic_DNA"/>
</dbReference>
<comment type="caution">
    <text evidence="1">The sequence shown here is derived from an EMBL/GenBank/DDBJ whole genome shotgun (WGS) entry which is preliminary data.</text>
</comment>
<sequence>MIAISHFSHYNATIECMDKLIRNCLQSGGDVTQANSIRDRMYTDLVYICGNNDTFIKFQKYSECFGEVAKESARCQDRTLTATPYEYRYSEDGGYEYSDRDEYSEDETICEAVNQLLTCINAIVSKRCDAEAVELYDHMVLSQLPSHITEACPRLTANGCSASLATPLACIPLLVTALLESLESN</sequence>
<name>A0AAD9J273_9ANNE</name>
<dbReference type="AlphaFoldDB" id="A0AAD9J273"/>
<evidence type="ECO:0000313" key="1">
    <source>
        <dbReference type="EMBL" id="KAK2144752.1"/>
    </source>
</evidence>
<proteinExistence type="predicted"/>
<accession>A0AAD9J273</accession>
<dbReference type="Proteomes" id="UP001208570">
    <property type="component" value="Unassembled WGS sequence"/>
</dbReference>
<keyword evidence="2" id="KW-1185">Reference proteome</keyword>
<organism evidence="1 2">
    <name type="scientific">Paralvinella palmiformis</name>
    <dbReference type="NCBI Taxonomy" id="53620"/>
    <lineage>
        <taxon>Eukaryota</taxon>
        <taxon>Metazoa</taxon>
        <taxon>Spiralia</taxon>
        <taxon>Lophotrochozoa</taxon>
        <taxon>Annelida</taxon>
        <taxon>Polychaeta</taxon>
        <taxon>Sedentaria</taxon>
        <taxon>Canalipalpata</taxon>
        <taxon>Terebellida</taxon>
        <taxon>Terebelliformia</taxon>
        <taxon>Alvinellidae</taxon>
        <taxon>Paralvinella</taxon>
    </lineage>
</organism>
<reference evidence="1" key="1">
    <citation type="journal article" date="2023" name="Mol. Biol. Evol.">
        <title>Third-Generation Sequencing Reveals the Adaptive Role of the Epigenome in Three Deep-Sea Polychaetes.</title>
        <authorList>
            <person name="Perez M."/>
            <person name="Aroh O."/>
            <person name="Sun Y."/>
            <person name="Lan Y."/>
            <person name="Juniper S.K."/>
            <person name="Young C.R."/>
            <person name="Angers B."/>
            <person name="Qian P.Y."/>
        </authorList>
    </citation>
    <scope>NUCLEOTIDE SEQUENCE</scope>
    <source>
        <strain evidence="1">P08H-3</strain>
    </source>
</reference>
<gene>
    <name evidence="1" type="ORF">LSH36_734g02083</name>
</gene>